<proteinExistence type="predicted"/>
<evidence type="ECO:0000313" key="1">
    <source>
        <dbReference type="WBParaSite" id="HPLM_0000445801-mRNA-1"/>
    </source>
</evidence>
<dbReference type="WBParaSite" id="HPLM_0000445801-mRNA-1">
    <property type="protein sequence ID" value="HPLM_0000445801-mRNA-1"/>
    <property type="gene ID" value="HPLM_0000445801"/>
</dbReference>
<reference evidence="1" key="1">
    <citation type="submission" date="2017-02" db="UniProtKB">
        <authorList>
            <consortium name="WormBaseParasite"/>
        </authorList>
    </citation>
    <scope>IDENTIFICATION</scope>
</reference>
<sequence length="31" mass="3671">LYDLGEQRVQKRRPRTITSDLVNEVKLIQTT</sequence>
<accession>A0A0N4W3Q2</accession>
<dbReference type="AlphaFoldDB" id="A0A0N4W3Q2"/>
<organism evidence="1">
    <name type="scientific">Haemonchus placei</name>
    <name type="common">Barber's pole worm</name>
    <dbReference type="NCBI Taxonomy" id="6290"/>
    <lineage>
        <taxon>Eukaryota</taxon>
        <taxon>Metazoa</taxon>
        <taxon>Ecdysozoa</taxon>
        <taxon>Nematoda</taxon>
        <taxon>Chromadorea</taxon>
        <taxon>Rhabditida</taxon>
        <taxon>Rhabditina</taxon>
        <taxon>Rhabditomorpha</taxon>
        <taxon>Strongyloidea</taxon>
        <taxon>Trichostrongylidae</taxon>
        <taxon>Haemonchus</taxon>
    </lineage>
</organism>
<name>A0A0N4W3Q2_HAEPC</name>
<protein>
    <submittedName>
        <fullName evidence="1">Transposase</fullName>
    </submittedName>
</protein>